<evidence type="ECO:0000313" key="2">
    <source>
        <dbReference type="Proteomes" id="UP001149165"/>
    </source>
</evidence>
<dbReference type="OrthoDB" id="4313807at2759"/>
<keyword evidence="2" id="KW-1185">Reference proteome</keyword>
<organism evidence="1 2">
    <name type="scientific">Penicillium angulare</name>
    <dbReference type="NCBI Taxonomy" id="116970"/>
    <lineage>
        <taxon>Eukaryota</taxon>
        <taxon>Fungi</taxon>
        <taxon>Dikarya</taxon>
        <taxon>Ascomycota</taxon>
        <taxon>Pezizomycotina</taxon>
        <taxon>Eurotiomycetes</taxon>
        <taxon>Eurotiomycetidae</taxon>
        <taxon>Eurotiales</taxon>
        <taxon>Aspergillaceae</taxon>
        <taxon>Penicillium</taxon>
    </lineage>
</organism>
<comment type="caution">
    <text evidence="1">The sequence shown here is derived from an EMBL/GenBank/DDBJ whole genome shotgun (WGS) entry which is preliminary data.</text>
</comment>
<protein>
    <submittedName>
        <fullName evidence="1">Uncharacterized protein</fullName>
    </submittedName>
</protein>
<dbReference type="Proteomes" id="UP001149165">
    <property type="component" value="Unassembled WGS sequence"/>
</dbReference>
<sequence length="240" mass="27589">MCHSIVWYYAFCQHLDEFQSSMIQCEHATVTGYDCLPYYQLILLLPLSGSCQTCIDEQRQQSEDADVDIGIEVLFDFDEELNKENLGCPSEDNTVLCALKSPVPIPGYHTHLYSPIEGNFEREIRWDLKEEVDISDYDDDDDLCPSPLFSNGGSSIFSKLDSEQDWPCQECAFPDSPTLNYDASPYDVSRQWGIAPNPYQEKTWQSRIPIPVSKNETKVQIEPEQIWDADELELFNQLTF</sequence>
<proteinExistence type="predicted"/>
<reference evidence="1" key="2">
    <citation type="journal article" date="2023" name="IMA Fungus">
        <title>Comparative genomic study of the Penicillium genus elucidates a diverse pangenome and 15 lateral gene transfer events.</title>
        <authorList>
            <person name="Petersen C."/>
            <person name="Sorensen T."/>
            <person name="Nielsen M.R."/>
            <person name="Sondergaard T.E."/>
            <person name="Sorensen J.L."/>
            <person name="Fitzpatrick D.A."/>
            <person name="Frisvad J.C."/>
            <person name="Nielsen K.L."/>
        </authorList>
    </citation>
    <scope>NUCLEOTIDE SEQUENCE</scope>
    <source>
        <strain evidence="1">IBT 30069</strain>
    </source>
</reference>
<evidence type="ECO:0000313" key="1">
    <source>
        <dbReference type="EMBL" id="KAJ5113428.1"/>
    </source>
</evidence>
<dbReference type="EMBL" id="JAPQKH010000002">
    <property type="protein sequence ID" value="KAJ5113428.1"/>
    <property type="molecule type" value="Genomic_DNA"/>
</dbReference>
<gene>
    <name evidence="1" type="ORF">N7456_001962</name>
</gene>
<accession>A0A9W9KPV6</accession>
<name>A0A9W9KPV6_9EURO</name>
<reference evidence="1" key="1">
    <citation type="submission" date="2022-11" db="EMBL/GenBank/DDBJ databases">
        <authorList>
            <person name="Petersen C."/>
        </authorList>
    </citation>
    <scope>NUCLEOTIDE SEQUENCE</scope>
    <source>
        <strain evidence="1">IBT 30069</strain>
    </source>
</reference>
<dbReference type="AlphaFoldDB" id="A0A9W9KPV6"/>